<name>A0A7G9RBZ7_9ACTN</name>
<dbReference type="PANTHER" id="PTHR43877:SF2">
    <property type="entry name" value="AMINOALKYLPHOSPHONATE N-ACETYLTRANSFERASE-RELATED"/>
    <property type="match status" value="1"/>
</dbReference>
<reference evidence="5 6" key="1">
    <citation type="submission" date="2020-08" db="EMBL/GenBank/DDBJ databases">
        <title>Genome sequence of Nocardioides mesophilus KACC 16243T.</title>
        <authorList>
            <person name="Hyun D.-W."/>
            <person name="Bae J.-W."/>
        </authorList>
    </citation>
    <scope>NUCLEOTIDE SEQUENCE [LARGE SCALE GENOMIC DNA]</scope>
    <source>
        <strain evidence="5 6">KACC 16243</strain>
    </source>
</reference>
<protein>
    <submittedName>
        <fullName evidence="5">GNAT family N-acetyltransferase</fullName>
    </submittedName>
</protein>
<feature type="domain" description="N-acetyltransferase" evidence="4">
    <location>
        <begin position="163"/>
        <end position="322"/>
    </location>
</feature>
<dbReference type="InterPro" id="IPR000182">
    <property type="entry name" value="GNAT_dom"/>
</dbReference>
<proteinExistence type="predicted"/>
<dbReference type="Proteomes" id="UP000515947">
    <property type="component" value="Chromosome"/>
</dbReference>
<dbReference type="PROSITE" id="PS51186">
    <property type="entry name" value="GNAT"/>
    <property type="match status" value="1"/>
</dbReference>
<accession>A0A7G9RBZ7</accession>
<organism evidence="5 6">
    <name type="scientific">Nocardioides mesophilus</name>
    <dbReference type="NCBI Taxonomy" id="433659"/>
    <lineage>
        <taxon>Bacteria</taxon>
        <taxon>Bacillati</taxon>
        <taxon>Actinomycetota</taxon>
        <taxon>Actinomycetes</taxon>
        <taxon>Propionibacteriales</taxon>
        <taxon>Nocardioidaceae</taxon>
        <taxon>Nocardioides</taxon>
    </lineage>
</organism>
<dbReference type="Gene3D" id="3.40.630.30">
    <property type="match status" value="2"/>
</dbReference>
<dbReference type="AlphaFoldDB" id="A0A7G9RBZ7"/>
<evidence type="ECO:0000256" key="1">
    <source>
        <dbReference type="ARBA" id="ARBA00022679"/>
    </source>
</evidence>
<keyword evidence="2" id="KW-0012">Acyltransferase</keyword>
<feature type="region of interest" description="Disordered" evidence="3">
    <location>
        <begin position="23"/>
        <end position="42"/>
    </location>
</feature>
<dbReference type="EMBL" id="CP060713">
    <property type="protein sequence ID" value="QNN53122.1"/>
    <property type="molecule type" value="Genomic_DNA"/>
</dbReference>
<dbReference type="SUPFAM" id="SSF55729">
    <property type="entry name" value="Acyl-CoA N-acyltransferases (Nat)"/>
    <property type="match status" value="2"/>
</dbReference>
<dbReference type="InterPro" id="IPR016181">
    <property type="entry name" value="Acyl_CoA_acyltransferase"/>
</dbReference>
<dbReference type="RefSeq" id="WP_187578964.1">
    <property type="nucleotide sequence ID" value="NZ_CP060713.1"/>
</dbReference>
<sequence>MRAEIRELDESDLEAAGQLLAQRHRRHRERQPLLSPRFEDPETATEELRGVWASKDASGTVALAGGELVGYLLGVPKDSPVWGPNVWVEPAGQAVTGDPELMRDLYAAAATRWVEEGRTAQYVLVPATDPGLVAAWFRLGFGHQQTHAVRRPLDREPAVAPGVRLRLAVRDDIPVLARLDVALPEHQGLAPCFSSGETGTVEEAAQEWEEDWENPDFTTYVAELDGTVVGSAVLCSISQSSGNTSLIRPDDCGYFAFAAVMPEARGRGVGRALGELGLSWAGREGYAVVATDWRQTNLLSSRAWPALGYEDTFWRLHRTVGY</sequence>
<keyword evidence="1 5" id="KW-0808">Transferase</keyword>
<dbReference type="PANTHER" id="PTHR43877">
    <property type="entry name" value="AMINOALKYLPHOSPHONATE N-ACETYLTRANSFERASE-RELATED-RELATED"/>
    <property type="match status" value="1"/>
</dbReference>
<evidence type="ECO:0000313" key="5">
    <source>
        <dbReference type="EMBL" id="QNN53122.1"/>
    </source>
</evidence>
<evidence type="ECO:0000313" key="6">
    <source>
        <dbReference type="Proteomes" id="UP000515947"/>
    </source>
</evidence>
<gene>
    <name evidence="5" type="ORF">H9L09_01060</name>
</gene>
<evidence type="ECO:0000256" key="3">
    <source>
        <dbReference type="SAM" id="MobiDB-lite"/>
    </source>
</evidence>
<dbReference type="InterPro" id="IPR050832">
    <property type="entry name" value="Bact_Acetyltransf"/>
</dbReference>
<dbReference type="Pfam" id="PF00583">
    <property type="entry name" value="Acetyltransf_1"/>
    <property type="match status" value="1"/>
</dbReference>
<dbReference type="GO" id="GO:0016747">
    <property type="term" value="F:acyltransferase activity, transferring groups other than amino-acyl groups"/>
    <property type="evidence" value="ECO:0007669"/>
    <property type="project" value="InterPro"/>
</dbReference>
<dbReference type="CDD" id="cd04301">
    <property type="entry name" value="NAT_SF"/>
    <property type="match status" value="1"/>
</dbReference>
<evidence type="ECO:0000259" key="4">
    <source>
        <dbReference type="PROSITE" id="PS51186"/>
    </source>
</evidence>
<keyword evidence="6" id="KW-1185">Reference proteome</keyword>
<dbReference type="KEGG" id="nmes:H9L09_01060"/>
<evidence type="ECO:0000256" key="2">
    <source>
        <dbReference type="ARBA" id="ARBA00023315"/>
    </source>
</evidence>